<evidence type="ECO:0000313" key="17">
    <source>
        <dbReference type="EMBL" id="KQB36423.1"/>
    </source>
</evidence>
<feature type="site" description="Critical for catalysis" evidence="14">
    <location>
        <position position="149"/>
    </location>
</feature>
<dbReference type="EMBL" id="LKBG01000018">
    <property type="protein sequence ID" value="KQB36423.1"/>
    <property type="molecule type" value="Genomic_DNA"/>
</dbReference>
<gene>
    <name evidence="17" type="ORF">AOG54_07470</name>
</gene>
<feature type="site" description="Critical for catalysis" evidence="14">
    <location>
        <position position="216"/>
    </location>
</feature>
<evidence type="ECO:0000256" key="14">
    <source>
        <dbReference type="PIRSR" id="PIRSR604439-4"/>
    </source>
</evidence>
<evidence type="ECO:0000256" key="7">
    <source>
        <dbReference type="ARBA" id="ARBA00022842"/>
    </source>
</evidence>
<evidence type="ECO:0000256" key="1">
    <source>
        <dbReference type="ARBA" id="ARBA00001936"/>
    </source>
</evidence>
<keyword evidence="7 13" id="KW-0460">Magnesium</keyword>
<dbReference type="SUPFAM" id="SSF53659">
    <property type="entry name" value="Isocitrate/Isopropylmalate dehydrogenase-like"/>
    <property type="match status" value="1"/>
</dbReference>
<dbReference type="RefSeq" id="WP_055032275.1">
    <property type="nucleotide sequence ID" value="NZ_LKBG01000018.1"/>
</dbReference>
<dbReference type="Proteomes" id="UP000050320">
    <property type="component" value="Unassembled WGS sequence"/>
</dbReference>
<dbReference type="AlphaFoldDB" id="A0A0Q0S0G8"/>
<evidence type="ECO:0000256" key="13">
    <source>
        <dbReference type="PIRSR" id="PIRSR604439-3"/>
    </source>
</evidence>
<dbReference type="OrthoDB" id="23624at2157"/>
<proteinExistence type="inferred from homology"/>
<dbReference type="GO" id="GO:0006099">
    <property type="term" value="P:tricarboxylic acid cycle"/>
    <property type="evidence" value="ECO:0007669"/>
    <property type="project" value="UniProtKB-KW"/>
</dbReference>
<feature type="binding site" evidence="11">
    <location>
        <position position="118"/>
    </location>
    <ligand>
        <name>D-threo-isocitrate</name>
        <dbReference type="ChEBI" id="CHEBI:15562"/>
    </ligand>
</feature>
<evidence type="ECO:0000259" key="16">
    <source>
        <dbReference type="SMART" id="SM01329"/>
    </source>
</evidence>
<feature type="binding site" evidence="13">
    <location>
        <position position="283"/>
    </location>
    <ligand>
        <name>Mg(2+)</name>
        <dbReference type="ChEBI" id="CHEBI:18420"/>
    </ligand>
</feature>
<evidence type="ECO:0000256" key="11">
    <source>
        <dbReference type="PIRSR" id="PIRSR604439-1"/>
    </source>
</evidence>
<dbReference type="InterPro" id="IPR024084">
    <property type="entry name" value="IsoPropMal-DH-like_dom"/>
</dbReference>
<feature type="domain" description="Isopropylmalate dehydrogenase-like" evidence="16">
    <location>
        <begin position="20"/>
        <end position="387"/>
    </location>
</feature>
<name>A0A0Q0S0G8_9ARCH</name>
<comment type="caution">
    <text evidence="17">The sequence shown here is derived from an EMBL/GenBank/DDBJ whole genome shotgun (WGS) entry which is preliminary data.</text>
</comment>
<protein>
    <recommendedName>
        <fullName evidence="4">isocitrate dehydrogenase (NADP(+))</fullName>
        <ecNumber evidence="4">1.1.1.42</ecNumber>
    </recommendedName>
</protein>
<dbReference type="PANTHER" id="PTHR43504">
    <property type="entry name" value="ISOCITRATE DEHYDROGENASE [NADP]"/>
    <property type="match status" value="1"/>
</dbReference>
<sequence>MKKLQNTFNANRWRVPDNPVILYTDGDGIGPEIMDATRKVVDAAVKKAYKNKKIAWREVLVGDKALNLKGDRFPEESIKDIMEYRILLKAPLGTPVGTGFKSINVRIRQMLDLYSNIRPVKYVNGLQSPLEHPENVNLTIFRENTDDLYMGYEWKYDSREAQEIKAFFKEKLGIDLGDDTGIGLKPMNKYKTQRITRAAIKFAISENKKKVTIMHKGNVMKYTEGAFREWAYETALNEFSDYVSQDGSKKILINDIIADNMFQQIITRPGEYDVILAPNIDGDYISDAAGALIGNIGTLGGANVGDDGAMFEAVHGTAPKYAGKNIADPLGLIRGAQLMLKYMGWTEAEDIIERAVNKAIEEKTVTADLAKFFNVNPLGTAEYGQRLVENINSF</sequence>
<feature type="binding site" evidence="11">
    <location>
        <position position="108"/>
    </location>
    <ligand>
        <name>D-threo-isocitrate</name>
        <dbReference type="ChEBI" id="CHEBI:15562"/>
    </ligand>
</feature>
<evidence type="ECO:0000256" key="2">
    <source>
        <dbReference type="ARBA" id="ARBA00007769"/>
    </source>
</evidence>
<feature type="binding site" evidence="12">
    <location>
        <begin position="315"/>
        <end position="321"/>
    </location>
    <ligand>
        <name>NADP(+)</name>
        <dbReference type="ChEBI" id="CHEBI:58349"/>
    </ligand>
</feature>
<feature type="modified residue" description="Phosphoserine" evidence="15">
    <location>
        <position position="102"/>
    </location>
</feature>
<keyword evidence="18" id="KW-1185">Reference proteome</keyword>
<evidence type="ECO:0000256" key="15">
    <source>
        <dbReference type="PIRSR" id="PIRSR604439-5"/>
    </source>
</evidence>
<dbReference type="GO" id="GO:0046872">
    <property type="term" value="F:metal ion binding"/>
    <property type="evidence" value="ECO:0007669"/>
    <property type="project" value="UniProtKB-KW"/>
</dbReference>
<evidence type="ECO:0000313" key="18">
    <source>
        <dbReference type="Proteomes" id="UP000050320"/>
    </source>
</evidence>
<dbReference type="EC" id="1.1.1.42" evidence="4"/>
<keyword evidence="8 12" id="KW-0521">NADP</keyword>
<dbReference type="Pfam" id="PF00180">
    <property type="entry name" value="Iso_dh"/>
    <property type="match status" value="1"/>
</dbReference>
<organism evidence="17 18">
    <name type="scientific">Acidiplasma aeolicum</name>
    <dbReference type="NCBI Taxonomy" id="507754"/>
    <lineage>
        <taxon>Archaea</taxon>
        <taxon>Methanobacteriati</taxon>
        <taxon>Thermoplasmatota</taxon>
        <taxon>Thermoplasmata</taxon>
        <taxon>Thermoplasmatales</taxon>
        <taxon>Ferroplasmaceae</taxon>
        <taxon>Acidiplasma</taxon>
    </lineage>
</organism>
<comment type="cofactor">
    <cofactor evidence="13">
        <name>Mg(2+)</name>
        <dbReference type="ChEBI" id="CHEBI:18420"/>
    </cofactor>
    <cofactor evidence="13">
        <name>Mn(2+)</name>
        <dbReference type="ChEBI" id="CHEBI:29035"/>
    </cofactor>
    <text evidence="13">Binds 1 Mg(2+) or Mn(2+) ion per subunit.</text>
</comment>
<dbReference type="GO" id="GO:0004450">
    <property type="term" value="F:isocitrate dehydrogenase (NADP+) activity"/>
    <property type="evidence" value="ECO:0007669"/>
    <property type="project" value="UniProtKB-EC"/>
</dbReference>
<keyword evidence="6" id="KW-0479">Metal-binding</keyword>
<feature type="binding site" evidence="11">
    <location>
        <position position="142"/>
    </location>
    <ligand>
        <name>D-threo-isocitrate</name>
        <dbReference type="ChEBI" id="CHEBI:15562"/>
    </ligand>
</feature>
<evidence type="ECO:0000256" key="10">
    <source>
        <dbReference type="ARBA" id="ARBA00023211"/>
    </source>
</evidence>
<keyword evidence="9 17" id="KW-0560">Oxidoreductase</keyword>
<evidence type="ECO:0000256" key="8">
    <source>
        <dbReference type="ARBA" id="ARBA00022857"/>
    </source>
</evidence>
<comment type="cofactor">
    <cofactor evidence="1">
        <name>Mn(2+)</name>
        <dbReference type="ChEBI" id="CHEBI:29035"/>
    </cofactor>
</comment>
<keyword evidence="10 13" id="KW-0464">Manganese</keyword>
<feature type="binding site" evidence="12">
    <location>
        <position position="371"/>
    </location>
    <ligand>
        <name>NADP(+)</name>
        <dbReference type="ChEBI" id="CHEBI:58349"/>
    </ligand>
</feature>
<feature type="modified residue" description="N6-succinyllysine" evidence="15">
    <location>
        <position position="89"/>
    </location>
</feature>
<accession>A0A0Q0S0G8</accession>
<comment type="subunit">
    <text evidence="3">Homodimer.</text>
</comment>
<evidence type="ECO:0000256" key="12">
    <source>
        <dbReference type="PIRSR" id="PIRSR604439-2"/>
    </source>
</evidence>
<dbReference type="SMART" id="SM01329">
    <property type="entry name" value="Iso_dh"/>
    <property type="match status" value="1"/>
</dbReference>
<dbReference type="PANTHER" id="PTHR43504:SF1">
    <property type="entry name" value="ISOCITRATE DEHYDROGENASE [NADP]"/>
    <property type="match status" value="1"/>
</dbReference>
<dbReference type="NCBIfam" id="NF005036">
    <property type="entry name" value="PRK06451.1"/>
    <property type="match status" value="1"/>
</dbReference>
<evidence type="ECO:0000256" key="9">
    <source>
        <dbReference type="ARBA" id="ARBA00023002"/>
    </source>
</evidence>
<evidence type="ECO:0000256" key="5">
    <source>
        <dbReference type="ARBA" id="ARBA00022532"/>
    </source>
</evidence>
<evidence type="ECO:0000256" key="3">
    <source>
        <dbReference type="ARBA" id="ARBA00011738"/>
    </source>
</evidence>
<dbReference type="InterPro" id="IPR004439">
    <property type="entry name" value="Isocitrate_DH_NADP_dimer_prok"/>
</dbReference>
<evidence type="ECO:0000256" key="4">
    <source>
        <dbReference type="ARBA" id="ARBA00013013"/>
    </source>
</evidence>
<feature type="binding site" evidence="11">
    <location>
        <position position="102"/>
    </location>
    <ligand>
        <name>D-threo-isocitrate</name>
        <dbReference type="ChEBI" id="CHEBI:15562"/>
    </ligand>
</feature>
<dbReference type="Gene3D" id="3.40.718.10">
    <property type="entry name" value="Isopropylmalate Dehydrogenase"/>
    <property type="match status" value="1"/>
</dbReference>
<keyword evidence="5" id="KW-0816">Tricarboxylic acid cycle</keyword>
<feature type="binding site" evidence="11">
    <location>
        <position position="104"/>
    </location>
    <ligand>
        <name>D-threo-isocitrate</name>
        <dbReference type="ChEBI" id="CHEBI:15562"/>
    </ligand>
</feature>
<comment type="similarity">
    <text evidence="2">Belongs to the isocitrate and isopropylmalate dehydrogenases family.</text>
</comment>
<evidence type="ECO:0000256" key="6">
    <source>
        <dbReference type="ARBA" id="ARBA00022723"/>
    </source>
</evidence>
<reference evidence="17 18" key="1">
    <citation type="submission" date="2015-09" db="EMBL/GenBank/DDBJ databases">
        <title>Heavy metals and arsenic resistance mechanisms in polyextremophilic archaea of the family Ferroplasmaceae.</title>
        <authorList>
            <person name="Bulaev A.G."/>
            <person name="Kanygina A.V."/>
        </authorList>
    </citation>
    <scope>NUCLEOTIDE SEQUENCE [LARGE SCALE GENOMIC DNA]</scope>
    <source>
        <strain evidence="17 18">VT</strain>
    </source>
</reference>